<proteinExistence type="predicted"/>
<dbReference type="Proteomes" id="UP000027195">
    <property type="component" value="Unassembled WGS sequence"/>
</dbReference>
<name>A0A067M4T0_BOTB1</name>
<keyword evidence="2" id="KW-1185">Reference proteome</keyword>
<evidence type="ECO:0000313" key="2">
    <source>
        <dbReference type="Proteomes" id="UP000027195"/>
    </source>
</evidence>
<gene>
    <name evidence="1" type="ORF">BOTBODRAFT_473263</name>
</gene>
<protein>
    <submittedName>
        <fullName evidence="1">Uncharacterized protein</fullName>
    </submittedName>
</protein>
<organism evidence="1 2">
    <name type="scientific">Botryobasidium botryosum (strain FD-172 SS1)</name>
    <dbReference type="NCBI Taxonomy" id="930990"/>
    <lineage>
        <taxon>Eukaryota</taxon>
        <taxon>Fungi</taxon>
        <taxon>Dikarya</taxon>
        <taxon>Basidiomycota</taxon>
        <taxon>Agaricomycotina</taxon>
        <taxon>Agaricomycetes</taxon>
        <taxon>Cantharellales</taxon>
        <taxon>Botryobasidiaceae</taxon>
        <taxon>Botryobasidium</taxon>
    </lineage>
</organism>
<evidence type="ECO:0000313" key="1">
    <source>
        <dbReference type="EMBL" id="KDQ10773.1"/>
    </source>
</evidence>
<dbReference type="HOGENOM" id="CLU_1740216_0_0_1"/>
<reference evidence="2" key="1">
    <citation type="journal article" date="2014" name="Proc. Natl. Acad. Sci. U.S.A.">
        <title>Extensive sampling of basidiomycete genomes demonstrates inadequacy of the white-rot/brown-rot paradigm for wood decay fungi.</title>
        <authorList>
            <person name="Riley R."/>
            <person name="Salamov A.A."/>
            <person name="Brown D.W."/>
            <person name="Nagy L.G."/>
            <person name="Floudas D."/>
            <person name="Held B.W."/>
            <person name="Levasseur A."/>
            <person name="Lombard V."/>
            <person name="Morin E."/>
            <person name="Otillar R."/>
            <person name="Lindquist E.A."/>
            <person name="Sun H."/>
            <person name="LaButti K.M."/>
            <person name="Schmutz J."/>
            <person name="Jabbour D."/>
            <person name="Luo H."/>
            <person name="Baker S.E."/>
            <person name="Pisabarro A.G."/>
            <person name="Walton J.D."/>
            <person name="Blanchette R.A."/>
            <person name="Henrissat B."/>
            <person name="Martin F."/>
            <person name="Cullen D."/>
            <person name="Hibbett D.S."/>
            <person name="Grigoriev I.V."/>
        </authorList>
    </citation>
    <scope>NUCLEOTIDE SEQUENCE [LARGE SCALE GENOMIC DNA]</scope>
    <source>
        <strain evidence="2">FD-172 SS1</strain>
    </source>
</reference>
<dbReference type="InParanoid" id="A0A067M4T0"/>
<sequence>MLFFSTSWFFAIAHVVLHISLIKDLLTSARLLRSPVIPELDACRFFQVLDPYCRRCGSSFCLGYHQAHYCAGHRMIERRILLSLDIVFDFGAHDFPWLGRARLCSFWSSWGSYDVLAGCCIPIRQPHRPLGCIFERSLPPEILHCIKTGS</sequence>
<dbReference type="EMBL" id="KL198064">
    <property type="protein sequence ID" value="KDQ10773.1"/>
    <property type="molecule type" value="Genomic_DNA"/>
</dbReference>
<dbReference type="AlphaFoldDB" id="A0A067M4T0"/>
<accession>A0A067M4T0</accession>